<dbReference type="GO" id="GO:0043953">
    <property type="term" value="P:protein transport by the Tat complex"/>
    <property type="evidence" value="ECO:0007669"/>
    <property type="project" value="UniProtKB-UniRule"/>
</dbReference>
<keyword evidence="4 9" id="KW-0812">Transmembrane</keyword>
<accession>A0A1H1QD51</accession>
<dbReference type="GO" id="GO:0008320">
    <property type="term" value="F:protein transmembrane transporter activity"/>
    <property type="evidence" value="ECO:0007669"/>
    <property type="project" value="UniProtKB-UniRule"/>
</dbReference>
<evidence type="ECO:0000256" key="6">
    <source>
        <dbReference type="ARBA" id="ARBA00022989"/>
    </source>
</evidence>
<dbReference type="PRINTS" id="PR01506">
    <property type="entry name" value="TATBPROTEIN"/>
</dbReference>
<reference evidence="12 13" key="1">
    <citation type="submission" date="2016-10" db="EMBL/GenBank/DDBJ databases">
        <authorList>
            <person name="de Groot N.N."/>
        </authorList>
    </citation>
    <scope>NUCLEOTIDE SEQUENCE [LARGE SCALE GENOMIC DNA]</scope>
    <source>
        <strain evidence="12 13">DSM 45434</strain>
    </source>
</reference>
<evidence type="ECO:0000256" key="10">
    <source>
        <dbReference type="SAM" id="MobiDB-lite"/>
    </source>
</evidence>
<evidence type="ECO:0000256" key="1">
    <source>
        <dbReference type="ARBA" id="ARBA00004167"/>
    </source>
</evidence>
<dbReference type="GO" id="GO:0033281">
    <property type="term" value="C:TAT protein transport complex"/>
    <property type="evidence" value="ECO:0007669"/>
    <property type="project" value="UniProtKB-UniRule"/>
</dbReference>
<dbReference type="Gene3D" id="1.20.5.3310">
    <property type="match status" value="1"/>
</dbReference>
<evidence type="ECO:0000313" key="12">
    <source>
        <dbReference type="EMBL" id="SDS21360.1"/>
    </source>
</evidence>
<evidence type="ECO:0000256" key="2">
    <source>
        <dbReference type="ARBA" id="ARBA00022448"/>
    </source>
</evidence>
<organism evidence="12 13">
    <name type="scientific">Corynebacterium timonense</name>
    <dbReference type="NCBI Taxonomy" id="441500"/>
    <lineage>
        <taxon>Bacteria</taxon>
        <taxon>Bacillati</taxon>
        <taxon>Actinomycetota</taxon>
        <taxon>Actinomycetes</taxon>
        <taxon>Mycobacteriales</taxon>
        <taxon>Corynebacteriaceae</taxon>
        <taxon>Corynebacterium</taxon>
    </lineage>
</organism>
<dbReference type="RefSeq" id="WP_019194056.1">
    <property type="nucleotide sequence ID" value="NZ_LT629765.1"/>
</dbReference>
<dbReference type="InterPro" id="IPR003369">
    <property type="entry name" value="TatA/B/E"/>
</dbReference>
<keyword evidence="8 9" id="KW-0472">Membrane</keyword>
<dbReference type="STRING" id="1203190.GCA_000312345_01224"/>
<feature type="transmembrane region" description="Helical" evidence="11">
    <location>
        <begin position="6"/>
        <end position="22"/>
    </location>
</feature>
<keyword evidence="3 9" id="KW-1003">Cell membrane</keyword>
<evidence type="ECO:0000256" key="8">
    <source>
        <dbReference type="ARBA" id="ARBA00023136"/>
    </source>
</evidence>
<evidence type="ECO:0000256" key="4">
    <source>
        <dbReference type="ARBA" id="ARBA00022692"/>
    </source>
</evidence>
<name>A0A1H1QD51_9CORY</name>
<evidence type="ECO:0000256" key="9">
    <source>
        <dbReference type="HAMAP-Rule" id="MF_00237"/>
    </source>
</evidence>
<dbReference type="eggNOG" id="COG1826">
    <property type="taxonomic scope" value="Bacteria"/>
</dbReference>
<keyword evidence="5 9" id="KW-0653">Protein transport</keyword>
<comment type="subcellular location">
    <subcellularLocation>
        <location evidence="9">Cell membrane</location>
        <topology evidence="9">Single-pass membrane protein</topology>
    </subcellularLocation>
    <subcellularLocation>
        <location evidence="1">Membrane</location>
        <topology evidence="1">Single-pass membrane protein</topology>
    </subcellularLocation>
</comment>
<feature type="region of interest" description="Disordered" evidence="10">
    <location>
        <begin position="85"/>
        <end position="143"/>
    </location>
</feature>
<evidence type="ECO:0000256" key="7">
    <source>
        <dbReference type="ARBA" id="ARBA00023010"/>
    </source>
</evidence>
<comment type="function">
    <text evidence="9">Part of the twin-arginine translocation (Tat) system that transports large folded proteins containing a characteristic twin-arginine motif in their signal peptide across membranes. Together with TatC, TatB is part of a receptor directly interacting with Tat signal peptides. TatB may form an oligomeric binding site that transiently accommodates folded Tat precursor proteins before their translocation.</text>
</comment>
<dbReference type="NCBIfam" id="TIGR01410">
    <property type="entry name" value="tatB"/>
    <property type="match status" value="1"/>
</dbReference>
<evidence type="ECO:0000313" key="13">
    <source>
        <dbReference type="Proteomes" id="UP000182237"/>
    </source>
</evidence>
<dbReference type="AlphaFoldDB" id="A0A1H1QD51"/>
<evidence type="ECO:0000256" key="3">
    <source>
        <dbReference type="ARBA" id="ARBA00022475"/>
    </source>
</evidence>
<comment type="similarity">
    <text evidence="9">Belongs to the TatB family.</text>
</comment>
<keyword evidence="6 9" id="KW-1133">Transmembrane helix</keyword>
<comment type="subunit">
    <text evidence="9">The Tat system comprises two distinct complexes: a TatABC complex, containing multiple copies of TatA, TatB and TatC subunits, and a separate TatA complex, containing only TatA subunits. Substrates initially bind to the TatABC complex, which probably triggers association of the separate TatA complex to form the active translocon.</text>
</comment>
<feature type="compositionally biased region" description="Pro residues" evidence="10">
    <location>
        <begin position="97"/>
        <end position="123"/>
    </location>
</feature>
<keyword evidence="7 9" id="KW-0811">Translocation</keyword>
<evidence type="ECO:0000256" key="5">
    <source>
        <dbReference type="ARBA" id="ARBA00022927"/>
    </source>
</evidence>
<dbReference type="HAMAP" id="MF_00237">
    <property type="entry name" value="TatB"/>
    <property type="match status" value="1"/>
</dbReference>
<evidence type="ECO:0000256" key="11">
    <source>
        <dbReference type="SAM" id="Phobius"/>
    </source>
</evidence>
<dbReference type="EMBL" id="LT629765">
    <property type="protein sequence ID" value="SDS21360.1"/>
    <property type="molecule type" value="Genomic_DNA"/>
</dbReference>
<dbReference type="Proteomes" id="UP000182237">
    <property type="component" value="Chromosome I"/>
</dbReference>
<dbReference type="OrthoDB" id="3267321at2"/>
<proteinExistence type="inferred from homology"/>
<dbReference type="InterPro" id="IPR018448">
    <property type="entry name" value="TatB"/>
</dbReference>
<keyword evidence="2 9" id="KW-0813">Transport</keyword>
<keyword evidence="13" id="KW-1185">Reference proteome</keyword>
<protein>
    <recommendedName>
        <fullName evidence="9">Sec-independent protein translocase protein TatB</fullName>
    </recommendedName>
</protein>
<dbReference type="Pfam" id="PF02416">
    <property type="entry name" value="TatA_B_E"/>
    <property type="match status" value="1"/>
</dbReference>
<sequence length="143" mass="15528">MFSSIGWGEIFFVLIIGLIVIGPERLPGVVRDVRAAIYAARKAINNAKREMELDGAFEEFEEFRKPFGTVTEYAALGPRRAITKVLFEDPDDEPVSAPSPAPERPSGPRPAPKPPTPPQPQPSQPRDDGGEAPSGGFSWADIT</sequence>
<gene>
    <name evidence="9" type="primary">tatB</name>
    <name evidence="12" type="ORF">SAMN04488539_1235</name>
</gene>